<dbReference type="PANTHER" id="PTHR43394">
    <property type="entry name" value="ATP-DEPENDENT PERMEASE MDL1, MITOCHONDRIAL"/>
    <property type="match status" value="1"/>
</dbReference>
<comment type="similarity">
    <text evidence="2">Belongs to the ABC transporter superfamily. ABCB family. Multidrug resistance exporter (TC 3.A.1.201) subfamily.</text>
</comment>
<evidence type="ECO:0000256" key="7">
    <source>
        <dbReference type="ARBA" id="ARBA00022741"/>
    </source>
</evidence>
<dbReference type="FunCoup" id="E9G2X2">
    <property type="interactions" value="86"/>
</dbReference>
<dbReference type="EMBL" id="GL732530">
    <property type="protein sequence ID" value="EFX86431.1"/>
    <property type="molecule type" value="Genomic_DNA"/>
</dbReference>
<keyword evidence="4" id="KW-0813">Transport</keyword>
<dbReference type="GO" id="GO:0042626">
    <property type="term" value="F:ATPase-coupled transmembrane transporter activity"/>
    <property type="evidence" value="ECO:0000318"/>
    <property type="project" value="GO_Central"/>
</dbReference>
<feature type="transmembrane region" description="Helical" evidence="14">
    <location>
        <begin position="114"/>
        <end position="141"/>
    </location>
</feature>
<dbReference type="InterPro" id="IPR036640">
    <property type="entry name" value="ABC1_TM_sf"/>
</dbReference>
<dbReference type="InParanoid" id="E9G2X2"/>
<dbReference type="STRING" id="6669.E9G2X2"/>
<dbReference type="InterPro" id="IPR003593">
    <property type="entry name" value="AAA+_ATPase"/>
</dbReference>
<evidence type="ECO:0000259" key="16">
    <source>
        <dbReference type="PROSITE" id="PS50929"/>
    </source>
</evidence>
<dbReference type="CDD" id="cd03249">
    <property type="entry name" value="ABC_MTABC3_MDL1_MDL2"/>
    <property type="match status" value="2"/>
</dbReference>
<dbReference type="PANTHER" id="PTHR43394:SF27">
    <property type="entry name" value="ATP-DEPENDENT TRANSLOCASE ABCB1-LIKE"/>
    <property type="match status" value="1"/>
</dbReference>
<dbReference type="EC" id="7.6.2.2" evidence="3"/>
<keyword evidence="10 14" id="KW-1133">Transmembrane helix</keyword>
<feature type="transmembrane region" description="Helical" evidence="14">
    <location>
        <begin position="951"/>
        <end position="974"/>
    </location>
</feature>
<evidence type="ECO:0000256" key="14">
    <source>
        <dbReference type="SAM" id="Phobius"/>
    </source>
</evidence>
<feature type="transmembrane region" description="Helical" evidence="14">
    <location>
        <begin position="295"/>
        <end position="321"/>
    </location>
</feature>
<evidence type="ECO:0000256" key="9">
    <source>
        <dbReference type="ARBA" id="ARBA00022967"/>
    </source>
</evidence>
<evidence type="ECO:0000259" key="15">
    <source>
        <dbReference type="PROSITE" id="PS50893"/>
    </source>
</evidence>
<dbReference type="KEGG" id="dpx:DAPPUDRAFT_347265"/>
<feature type="transmembrane region" description="Helical" evidence="14">
    <location>
        <begin position="763"/>
        <end position="791"/>
    </location>
</feature>
<protein>
    <recommendedName>
        <fullName evidence="3">ABC-type xenobiotic transporter</fullName>
        <ecNumber evidence="3">7.6.2.2</ecNumber>
    </recommendedName>
</protein>
<comment type="catalytic activity">
    <reaction evidence="13">
        <text>ATP + H2O + xenobioticSide 1 = ADP + phosphate + xenobioticSide 2.</text>
        <dbReference type="EC" id="7.6.2.2"/>
    </reaction>
</comment>
<keyword evidence="7" id="KW-0547">Nucleotide-binding</keyword>
<dbReference type="SUPFAM" id="SSF52540">
    <property type="entry name" value="P-loop containing nucleoside triphosphate hydrolases"/>
    <property type="match status" value="2"/>
</dbReference>
<keyword evidence="8" id="KW-0067">ATP-binding</keyword>
<evidence type="ECO:0000256" key="5">
    <source>
        <dbReference type="ARBA" id="ARBA00022692"/>
    </source>
</evidence>
<evidence type="ECO:0000256" key="4">
    <source>
        <dbReference type="ARBA" id="ARBA00022448"/>
    </source>
</evidence>
<dbReference type="SUPFAM" id="SSF90123">
    <property type="entry name" value="ABC transporter transmembrane region"/>
    <property type="match status" value="2"/>
</dbReference>
<comment type="subcellular location">
    <subcellularLocation>
        <location evidence="1">Membrane</location>
        <topology evidence="1">Multi-pass membrane protein</topology>
    </subcellularLocation>
</comment>
<sequence>MSGKRQKNCFSRKKSKTEILAQEKENVNTAVKFIRLFRFASRNDAMLISASVMASILNGICLPLMVLLWGDLSNVIIANYDPGTNNTDITNTTTCQFHSNTTQNFPNRDIMDAVVLFAIGTTVIGLISVSLNFIFITCLNISAENQIYRLRSLVVKTILSQDISWHDRRTTDGLAVRVSEDLTKIQDGIGEKVGLFLTYSSISLCSLIAAFYFGWELALITLVALPILTITAGILAKIQSTLTTKESEAYASAGSLAEEIIGALKTVTMFGAQEKEVERFEASIKPARRAGIKRGFATGIGSGLVWILTYSSYALTFWYGIKLILESTCGGENTSKYDAGTLNVVFFNMLYAALNLGKLLPFVEAFNTARVAAGSIYHILGQIPEIDSSSSAGKLPTNVHGHIKIENVDFSYSSRSDVPILRGISFEVAAGRTVALVGQSGCGKSTCIQLLQRFYDPIRGKITIDGHDVKELNVRWLRENIGVVGQEPVLFSMSIRDNIRYGHPRYDGISQEDVELAARQANAHDFIASLPNGYDTLVGERGAHLSGGQKQRIAIARALVRNPKILLFDEATSALDTKSEAVVQQALDQARQGRTTVIVAHRLTTIRNADSILVFNSGVIQEEGDHESLMNKRGLYYRLVESQEHNVTSDEVDEHPEFNLELLEQDKSKTDALSQISPITQPQTEEKNNISTQQSLPLQSVNKDKDISMWEILKLNKPEWVYITLGVIGSALLGLSTPVYAMVYGELMGLLDPSLPVDEAKQLNNTLALIFLGIALGTGLGAFMQTFMLTIAGEKLTFRLRTLSFRSILWKEIGWFDQLENSVGSLCVRLSGDSSAIQGATGARIGLLVQVSVSILFALTLSLVYDWKLALASGIFVPIVLLSGLLEVKMNMGQNAKKAKALERSTRLATEAISNIRTVASLGLEETFNAKYMDSLHEPYKVAKKLTPVRALIFGFTCNMSCFASVVCMSYGGYLIQNEGLAYKEVFKICEALVFGMEMVGQTLAFTPNYGRAKTAAKRIFQLIEGNFATPKTNISPPQPKKLIVEGKVEFHDVHFCYPTRADVPVLRGLSTTILPGRTVALVGHSGCGKSTIIQLLQRFYEPHSGCISVDGKDITLLSADSLRSNVGIVSQEPVLFNRTIAENIAYGDLSRTIAMPEIIEVARQANIHNFIQSLPLGYETAVGQRGAQLSGGQKQRVAIARALIRHPRILLLDEATSALDAESEKVVQEALDRASQGRTCIIIAHRLSTVKDVDEILVVDKGQIKEHGKHEDLIQLKGIYYQLWTIQGLNNQ</sequence>
<keyword evidence="6" id="KW-0677">Repeat</keyword>
<feature type="transmembrane region" description="Helical" evidence="14">
    <location>
        <begin position="45"/>
        <end position="69"/>
    </location>
</feature>
<evidence type="ECO:0000256" key="13">
    <source>
        <dbReference type="ARBA" id="ARBA00034018"/>
    </source>
</evidence>
<keyword evidence="18" id="KW-1185">Reference proteome</keyword>
<dbReference type="Gene3D" id="3.40.50.300">
    <property type="entry name" value="P-loop containing nucleotide triphosphate hydrolases"/>
    <property type="match status" value="2"/>
</dbReference>
<dbReference type="CDD" id="cd18578">
    <property type="entry name" value="ABC_6TM_Pgp_ABCB1_D2_like"/>
    <property type="match status" value="1"/>
</dbReference>
<dbReference type="CDD" id="cd18577">
    <property type="entry name" value="ABC_6TM_Pgp_ABCB1_D1_like"/>
    <property type="match status" value="1"/>
</dbReference>
<evidence type="ECO:0000256" key="3">
    <source>
        <dbReference type="ARBA" id="ARBA00012191"/>
    </source>
</evidence>
<dbReference type="Gene3D" id="1.20.1560.10">
    <property type="entry name" value="ABC transporter type 1, transmembrane domain"/>
    <property type="match status" value="1"/>
</dbReference>
<dbReference type="PROSITE" id="PS00211">
    <property type="entry name" value="ABC_TRANSPORTER_1"/>
    <property type="match status" value="2"/>
</dbReference>
<dbReference type="GO" id="GO:0005524">
    <property type="term" value="F:ATP binding"/>
    <property type="evidence" value="ECO:0007669"/>
    <property type="project" value="UniProtKB-KW"/>
</dbReference>
<dbReference type="InterPro" id="IPR011527">
    <property type="entry name" value="ABC1_TM_dom"/>
</dbReference>
<dbReference type="InterPro" id="IPR017871">
    <property type="entry name" value="ABC_transporter-like_CS"/>
</dbReference>
<gene>
    <name evidence="17" type="ORF">DAPPUDRAFT_347265</name>
</gene>
<feature type="domain" description="ABC transporter" evidence="15">
    <location>
        <begin position="1049"/>
        <end position="1287"/>
    </location>
</feature>
<feature type="domain" description="ABC transmembrane type-1" evidence="16">
    <location>
        <begin position="725"/>
        <end position="1012"/>
    </location>
</feature>
<evidence type="ECO:0000256" key="8">
    <source>
        <dbReference type="ARBA" id="ARBA00022840"/>
    </source>
</evidence>
<keyword evidence="11 14" id="KW-0472">Membrane</keyword>
<evidence type="ECO:0000313" key="17">
    <source>
        <dbReference type="EMBL" id="EFX86431.1"/>
    </source>
</evidence>
<feature type="domain" description="ABC transporter" evidence="15">
    <location>
        <begin position="403"/>
        <end position="642"/>
    </location>
</feature>
<dbReference type="PROSITE" id="PS50893">
    <property type="entry name" value="ABC_TRANSPORTER_2"/>
    <property type="match status" value="2"/>
</dbReference>
<dbReference type="FunFam" id="3.40.50.300:FF:000479">
    <property type="entry name" value="Multidrug resistance protein 1A"/>
    <property type="match status" value="1"/>
</dbReference>
<dbReference type="GO" id="GO:0016887">
    <property type="term" value="F:ATP hydrolysis activity"/>
    <property type="evidence" value="ECO:0007669"/>
    <property type="project" value="InterPro"/>
</dbReference>
<feature type="transmembrane region" description="Helical" evidence="14">
    <location>
        <begin position="720"/>
        <end position="743"/>
    </location>
</feature>
<dbReference type="Pfam" id="PF00005">
    <property type="entry name" value="ABC_tran"/>
    <property type="match status" value="2"/>
</dbReference>
<dbReference type="GO" id="GO:0008559">
    <property type="term" value="F:ABC-type xenobiotic transporter activity"/>
    <property type="evidence" value="ECO:0007669"/>
    <property type="project" value="UniProtKB-EC"/>
</dbReference>
<evidence type="ECO:0000256" key="6">
    <source>
        <dbReference type="ARBA" id="ARBA00022737"/>
    </source>
</evidence>
<dbReference type="HOGENOM" id="CLU_000604_17_2_1"/>
<evidence type="ECO:0000256" key="2">
    <source>
        <dbReference type="ARBA" id="ARBA00007577"/>
    </source>
</evidence>
<dbReference type="PROSITE" id="PS50929">
    <property type="entry name" value="ABC_TM1F"/>
    <property type="match status" value="2"/>
</dbReference>
<dbReference type="Proteomes" id="UP000000305">
    <property type="component" value="Unassembled WGS sequence"/>
</dbReference>
<evidence type="ECO:0000256" key="1">
    <source>
        <dbReference type="ARBA" id="ARBA00004141"/>
    </source>
</evidence>
<evidence type="ECO:0000256" key="12">
    <source>
        <dbReference type="ARBA" id="ARBA00023180"/>
    </source>
</evidence>
<dbReference type="Pfam" id="PF00664">
    <property type="entry name" value="ABC_membrane"/>
    <property type="match status" value="2"/>
</dbReference>
<keyword evidence="5 14" id="KW-0812">Transmembrane</keyword>
<dbReference type="GO" id="GO:0097254">
    <property type="term" value="P:renal tubular secretion"/>
    <property type="evidence" value="ECO:0007669"/>
    <property type="project" value="UniProtKB-ARBA"/>
</dbReference>
<evidence type="ECO:0000256" key="11">
    <source>
        <dbReference type="ARBA" id="ARBA00023136"/>
    </source>
</evidence>
<dbReference type="InterPro" id="IPR003439">
    <property type="entry name" value="ABC_transporter-like_ATP-bd"/>
</dbReference>
<dbReference type="InterPro" id="IPR039421">
    <property type="entry name" value="Type_1_exporter"/>
</dbReference>
<feature type="domain" description="ABC transmembrane type-1" evidence="16">
    <location>
        <begin position="50"/>
        <end position="368"/>
    </location>
</feature>
<dbReference type="GO" id="GO:0016020">
    <property type="term" value="C:membrane"/>
    <property type="evidence" value="ECO:0000318"/>
    <property type="project" value="GO_Central"/>
</dbReference>
<organism evidence="17 18">
    <name type="scientific">Daphnia pulex</name>
    <name type="common">Water flea</name>
    <dbReference type="NCBI Taxonomy" id="6669"/>
    <lineage>
        <taxon>Eukaryota</taxon>
        <taxon>Metazoa</taxon>
        <taxon>Ecdysozoa</taxon>
        <taxon>Arthropoda</taxon>
        <taxon>Crustacea</taxon>
        <taxon>Branchiopoda</taxon>
        <taxon>Diplostraca</taxon>
        <taxon>Cladocera</taxon>
        <taxon>Anomopoda</taxon>
        <taxon>Daphniidae</taxon>
        <taxon>Daphnia</taxon>
    </lineage>
</organism>
<dbReference type="SMART" id="SM00382">
    <property type="entry name" value="AAA"/>
    <property type="match status" value="2"/>
</dbReference>
<keyword evidence="12" id="KW-0325">Glycoprotein</keyword>
<reference evidence="17 18" key="1">
    <citation type="journal article" date="2011" name="Science">
        <title>The ecoresponsive genome of Daphnia pulex.</title>
        <authorList>
            <person name="Colbourne J.K."/>
            <person name="Pfrender M.E."/>
            <person name="Gilbert D."/>
            <person name="Thomas W.K."/>
            <person name="Tucker A."/>
            <person name="Oakley T.H."/>
            <person name="Tokishita S."/>
            <person name="Aerts A."/>
            <person name="Arnold G.J."/>
            <person name="Basu M.K."/>
            <person name="Bauer D.J."/>
            <person name="Caceres C.E."/>
            <person name="Carmel L."/>
            <person name="Casola C."/>
            <person name="Choi J.H."/>
            <person name="Detter J.C."/>
            <person name="Dong Q."/>
            <person name="Dusheyko S."/>
            <person name="Eads B.D."/>
            <person name="Frohlich T."/>
            <person name="Geiler-Samerotte K.A."/>
            <person name="Gerlach D."/>
            <person name="Hatcher P."/>
            <person name="Jogdeo S."/>
            <person name="Krijgsveld J."/>
            <person name="Kriventseva E.V."/>
            <person name="Kultz D."/>
            <person name="Laforsch C."/>
            <person name="Lindquist E."/>
            <person name="Lopez J."/>
            <person name="Manak J.R."/>
            <person name="Muller J."/>
            <person name="Pangilinan J."/>
            <person name="Patwardhan R.P."/>
            <person name="Pitluck S."/>
            <person name="Pritham E.J."/>
            <person name="Rechtsteiner A."/>
            <person name="Rho M."/>
            <person name="Rogozin I.B."/>
            <person name="Sakarya O."/>
            <person name="Salamov A."/>
            <person name="Schaack S."/>
            <person name="Shapiro H."/>
            <person name="Shiga Y."/>
            <person name="Skalitzky C."/>
            <person name="Smith Z."/>
            <person name="Souvorov A."/>
            <person name="Sung W."/>
            <person name="Tang Z."/>
            <person name="Tsuchiya D."/>
            <person name="Tu H."/>
            <person name="Vos H."/>
            <person name="Wang M."/>
            <person name="Wolf Y.I."/>
            <person name="Yamagata H."/>
            <person name="Yamada T."/>
            <person name="Ye Y."/>
            <person name="Shaw J.R."/>
            <person name="Andrews J."/>
            <person name="Crease T.J."/>
            <person name="Tang H."/>
            <person name="Lucas S.M."/>
            <person name="Robertson H.M."/>
            <person name="Bork P."/>
            <person name="Koonin E.V."/>
            <person name="Zdobnov E.M."/>
            <person name="Grigoriev I.V."/>
            <person name="Lynch M."/>
            <person name="Boore J.L."/>
        </authorList>
    </citation>
    <scope>NUCLEOTIDE SEQUENCE [LARGE SCALE GENOMIC DNA]</scope>
</reference>
<proteinExistence type="inferred from homology"/>
<feature type="transmembrane region" description="Helical" evidence="14">
    <location>
        <begin position="871"/>
        <end position="888"/>
    </location>
</feature>
<name>E9G2X2_DAPPU</name>
<dbReference type="OrthoDB" id="6500128at2759"/>
<dbReference type="InterPro" id="IPR027417">
    <property type="entry name" value="P-loop_NTPase"/>
</dbReference>
<feature type="transmembrane region" description="Helical" evidence="14">
    <location>
        <begin position="845"/>
        <end position="865"/>
    </location>
</feature>
<feature type="transmembrane region" description="Helical" evidence="14">
    <location>
        <begin position="341"/>
        <end position="360"/>
    </location>
</feature>
<feature type="transmembrane region" description="Helical" evidence="14">
    <location>
        <begin position="193"/>
        <end position="213"/>
    </location>
</feature>
<evidence type="ECO:0000256" key="10">
    <source>
        <dbReference type="ARBA" id="ARBA00022989"/>
    </source>
</evidence>
<evidence type="ECO:0000313" key="18">
    <source>
        <dbReference type="Proteomes" id="UP000000305"/>
    </source>
</evidence>
<accession>E9G2X2</accession>
<dbReference type="GO" id="GO:0055085">
    <property type="term" value="P:transmembrane transport"/>
    <property type="evidence" value="ECO:0000318"/>
    <property type="project" value="GO_Central"/>
</dbReference>
<feature type="transmembrane region" description="Helical" evidence="14">
    <location>
        <begin position="219"/>
        <end position="236"/>
    </location>
</feature>
<dbReference type="GO" id="GO:0017085">
    <property type="term" value="P:response to insecticide"/>
    <property type="evidence" value="ECO:0007669"/>
    <property type="project" value="UniProtKB-ARBA"/>
</dbReference>
<dbReference type="FunFam" id="3.40.50.300:FF:000205">
    <property type="entry name" value="ABC transporter B family member 4"/>
    <property type="match status" value="1"/>
</dbReference>
<dbReference type="eggNOG" id="KOG0055">
    <property type="taxonomic scope" value="Eukaryota"/>
</dbReference>
<keyword evidence="9" id="KW-1278">Translocase</keyword>